<dbReference type="STRING" id="1054996.SAMN05444414_11114"/>
<sequence>MVRIAKARQIGSEETARHLRGALVRLGMDRDELLADIRETATDHQSLLRIIMREIDEAVLPRKMALLSDSGIEAMLVASNRRLIELRTNDTVQQKAEGGETDPEDAARAYAQTIKKIGQQAAGTALQRMGRALNPSTSGKSCSAARLAEVSESLGHENRMHGFLKMIQPRAKGWIMRAREGRDVEREGPEAVLLRLDHVEKIFAAHRGAKGTLRRLDRAGPSCSAFALAPGWQAIVARDGTDSLLAAVPNQGRVAVMDDWRKVFGTTGLNATV</sequence>
<accession>A0A1M6ZRS7</accession>
<reference evidence="2" key="1">
    <citation type="submission" date="2016-11" db="EMBL/GenBank/DDBJ databases">
        <authorList>
            <person name="Varghese N."/>
            <person name="Submissions S."/>
        </authorList>
    </citation>
    <scope>NUCLEOTIDE SEQUENCE [LARGE SCALE GENOMIC DNA]</scope>
    <source>
        <strain evidence="2">DSM 29327</strain>
    </source>
</reference>
<gene>
    <name evidence="1" type="ORF">SAMN05444414_11114</name>
</gene>
<dbReference type="RefSeq" id="WP_139279314.1">
    <property type="nucleotide sequence ID" value="NZ_FRBN01000011.1"/>
</dbReference>
<organism evidence="1 2">
    <name type="scientific">Roseovarius marisflavi</name>
    <dbReference type="NCBI Taxonomy" id="1054996"/>
    <lineage>
        <taxon>Bacteria</taxon>
        <taxon>Pseudomonadati</taxon>
        <taxon>Pseudomonadota</taxon>
        <taxon>Alphaproteobacteria</taxon>
        <taxon>Rhodobacterales</taxon>
        <taxon>Roseobacteraceae</taxon>
        <taxon>Roseovarius</taxon>
    </lineage>
</organism>
<proteinExistence type="predicted"/>
<dbReference type="OrthoDB" id="7738798at2"/>
<protein>
    <submittedName>
        <fullName evidence="1">Uncharacterized protein</fullName>
    </submittedName>
</protein>
<keyword evidence="2" id="KW-1185">Reference proteome</keyword>
<dbReference type="AlphaFoldDB" id="A0A1M6ZRS7"/>
<evidence type="ECO:0000313" key="2">
    <source>
        <dbReference type="Proteomes" id="UP000184191"/>
    </source>
</evidence>
<name>A0A1M6ZRS7_9RHOB</name>
<dbReference type="Proteomes" id="UP000184191">
    <property type="component" value="Unassembled WGS sequence"/>
</dbReference>
<evidence type="ECO:0000313" key="1">
    <source>
        <dbReference type="EMBL" id="SHL33187.1"/>
    </source>
</evidence>
<dbReference type="EMBL" id="FRBN01000011">
    <property type="protein sequence ID" value="SHL33187.1"/>
    <property type="molecule type" value="Genomic_DNA"/>
</dbReference>